<dbReference type="EMBL" id="CADCTW010000097">
    <property type="protein sequence ID" value="CAA9323818.1"/>
    <property type="molecule type" value="Genomic_DNA"/>
</dbReference>
<evidence type="ECO:0000259" key="1">
    <source>
        <dbReference type="PROSITE" id="PS50943"/>
    </source>
</evidence>
<dbReference type="AlphaFoldDB" id="A0A6J4LAQ4"/>
<dbReference type="Pfam" id="PF01381">
    <property type="entry name" value="HTH_3"/>
    <property type="match status" value="1"/>
</dbReference>
<protein>
    <recommendedName>
        <fullName evidence="1">HTH cro/C1-type domain-containing protein</fullName>
    </recommendedName>
</protein>
<proteinExistence type="predicted"/>
<accession>A0A6J4LAQ4</accession>
<dbReference type="PROSITE" id="PS50943">
    <property type="entry name" value="HTH_CROC1"/>
    <property type="match status" value="1"/>
</dbReference>
<name>A0A6J4LAQ4_9BACT</name>
<dbReference type="GO" id="GO:0003677">
    <property type="term" value="F:DNA binding"/>
    <property type="evidence" value="ECO:0007669"/>
    <property type="project" value="InterPro"/>
</dbReference>
<dbReference type="Gene3D" id="1.10.260.40">
    <property type="entry name" value="lambda repressor-like DNA-binding domains"/>
    <property type="match status" value="1"/>
</dbReference>
<sequence length="140" mass="15518">MASQHAARIGARIRERREELHLTQSQLARQMPGSIDVNQVSRWERGVHKPHDDTLAELARILEVDISYFYGDEPAPGTADLMSALGPPVNGATLLERKVDLMLRSLDVLLESRQDEPVVAELLHDVHAVLDDALGDDPPT</sequence>
<feature type="domain" description="HTH cro/C1-type" evidence="1">
    <location>
        <begin position="13"/>
        <end position="69"/>
    </location>
</feature>
<reference evidence="2" key="1">
    <citation type="submission" date="2020-02" db="EMBL/GenBank/DDBJ databases">
        <authorList>
            <person name="Meier V. D."/>
        </authorList>
    </citation>
    <scope>NUCLEOTIDE SEQUENCE</scope>
    <source>
        <strain evidence="2">AVDCRST_MAG68</strain>
    </source>
</reference>
<dbReference type="SUPFAM" id="SSF47413">
    <property type="entry name" value="lambda repressor-like DNA-binding domains"/>
    <property type="match status" value="1"/>
</dbReference>
<dbReference type="InterPro" id="IPR001387">
    <property type="entry name" value="Cro/C1-type_HTH"/>
</dbReference>
<organism evidence="2">
    <name type="scientific">uncultured Gemmatimonadota bacterium</name>
    <dbReference type="NCBI Taxonomy" id="203437"/>
    <lineage>
        <taxon>Bacteria</taxon>
        <taxon>Pseudomonadati</taxon>
        <taxon>Gemmatimonadota</taxon>
        <taxon>environmental samples</taxon>
    </lineage>
</organism>
<dbReference type="InterPro" id="IPR010982">
    <property type="entry name" value="Lambda_DNA-bd_dom_sf"/>
</dbReference>
<evidence type="ECO:0000313" key="2">
    <source>
        <dbReference type="EMBL" id="CAA9323818.1"/>
    </source>
</evidence>
<dbReference type="SMART" id="SM00530">
    <property type="entry name" value="HTH_XRE"/>
    <property type="match status" value="1"/>
</dbReference>
<dbReference type="CDD" id="cd00093">
    <property type="entry name" value="HTH_XRE"/>
    <property type="match status" value="1"/>
</dbReference>
<gene>
    <name evidence="2" type="ORF">AVDCRST_MAG68-2119</name>
</gene>